<dbReference type="Proteomes" id="UP001148838">
    <property type="component" value="Unassembled WGS sequence"/>
</dbReference>
<organism evidence="1 2">
    <name type="scientific">Periplaneta americana</name>
    <name type="common">American cockroach</name>
    <name type="synonym">Blatta americana</name>
    <dbReference type="NCBI Taxonomy" id="6978"/>
    <lineage>
        <taxon>Eukaryota</taxon>
        <taxon>Metazoa</taxon>
        <taxon>Ecdysozoa</taxon>
        <taxon>Arthropoda</taxon>
        <taxon>Hexapoda</taxon>
        <taxon>Insecta</taxon>
        <taxon>Pterygota</taxon>
        <taxon>Neoptera</taxon>
        <taxon>Polyneoptera</taxon>
        <taxon>Dictyoptera</taxon>
        <taxon>Blattodea</taxon>
        <taxon>Blattoidea</taxon>
        <taxon>Blattidae</taxon>
        <taxon>Blattinae</taxon>
        <taxon>Periplaneta</taxon>
    </lineage>
</organism>
<protein>
    <submittedName>
        <fullName evidence="1">Uncharacterized protein</fullName>
    </submittedName>
</protein>
<evidence type="ECO:0000313" key="2">
    <source>
        <dbReference type="Proteomes" id="UP001148838"/>
    </source>
</evidence>
<accession>A0ABQ8T442</accession>
<dbReference type="EMBL" id="JAJSOF020000015">
    <property type="protein sequence ID" value="KAJ4441008.1"/>
    <property type="molecule type" value="Genomic_DNA"/>
</dbReference>
<proteinExistence type="predicted"/>
<keyword evidence="2" id="KW-1185">Reference proteome</keyword>
<gene>
    <name evidence="1" type="ORF">ANN_10857</name>
</gene>
<comment type="caution">
    <text evidence="1">The sequence shown here is derived from an EMBL/GenBank/DDBJ whole genome shotgun (WGS) entry which is preliminary data.</text>
</comment>
<evidence type="ECO:0000313" key="1">
    <source>
        <dbReference type="EMBL" id="KAJ4441008.1"/>
    </source>
</evidence>
<sequence>MQNKSRNTWFIEECKEMIDKRNELRLVMLQKKTRAATDKYKEGRRNAKNVCKMKKKMFEENLLYDLDEKFGKNESRKFFGSVRRQKKGFQPRTMICKNKDGNLIIGELQVLKVWTEYFNDLLSSGGQEDININISCFEPDPYMPVPTNTMVYDAIRKMKNSRAPGEDSINADLIKKGGKELWKCIHNLIVDVWNQEQMPSD</sequence>
<reference evidence="1 2" key="1">
    <citation type="journal article" date="2022" name="Allergy">
        <title>Genome assembly and annotation of Periplaneta americana reveal a comprehensive cockroach allergen profile.</title>
        <authorList>
            <person name="Wang L."/>
            <person name="Xiong Q."/>
            <person name="Saelim N."/>
            <person name="Wang L."/>
            <person name="Nong W."/>
            <person name="Wan A.T."/>
            <person name="Shi M."/>
            <person name="Liu X."/>
            <person name="Cao Q."/>
            <person name="Hui J.H.L."/>
            <person name="Sookrung N."/>
            <person name="Leung T.F."/>
            <person name="Tungtrongchitr A."/>
            <person name="Tsui S.K.W."/>
        </authorList>
    </citation>
    <scope>NUCLEOTIDE SEQUENCE [LARGE SCALE GENOMIC DNA]</scope>
    <source>
        <strain evidence="1">PWHHKU_190912</strain>
    </source>
</reference>
<name>A0ABQ8T442_PERAM</name>